<dbReference type="NCBIfam" id="NF038228">
    <property type="entry name" value="IcmH_DotU_IVB"/>
    <property type="match status" value="1"/>
</dbReference>
<dbReference type="AlphaFoldDB" id="A0A378HZI3"/>
<sequence length="261" mass="29469">MTAGYMSASLARRLPLSGNQQTPQVYYRSKLFIVPFTANPLVAAAGPLLSLLERLCVSPSLPPLQQIRENIEHELRAFHSRLDGKAYTEELDAIAHYLLCATIDELLGKSYLRLYGRSAEFKAFTPLSYDGIGPEERFFDIVNHIKESPNQYLDLIELAYYCLIVGFEGKQHQKADGRLVLDNMLEELFQLIQKYRVNKPCHLFKESKKAEVTGKSYKQVLMISLGLVSALLVSYLTSYFILDSKAKAVQFGHAVIAKLDD</sequence>
<dbReference type="Pfam" id="PF09850">
    <property type="entry name" value="DotU"/>
    <property type="match status" value="1"/>
</dbReference>
<gene>
    <name evidence="3" type="ORF">NCTC13315_00686</name>
</gene>
<reference evidence="3 4" key="1">
    <citation type="submission" date="2018-06" db="EMBL/GenBank/DDBJ databases">
        <authorList>
            <consortium name="Pathogen Informatics"/>
            <person name="Doyle S."/>
        </authorList>
    </citation>
    <scope>NUCLEOTIDE SEQUENCE [LARGE SCALE GENOMIC DNA]</scope>
    <source>
        <strain evidence="3 4">NCTC13315</strain>
    </source>
</reference>
<dbReference type="Proteomes" id="UP000254968">
    <property type="component" value="Unassembled WGS sequence"/>
</dbReference>
<proteinExistence type="predicted"/>
<dbReference type="Gene3D" id="1.25.40.590">
    <property type="entry name" value="Type IV / VI secretion system, DotU"/>
    <property type="match status" value="1"/>
</dbReference>
<keyword evidence="1" id="KW-0472">Membrane</keyword>
<feature type="transmembrane region" description="Helical" evidence="1">
    <location>
        <begin position="220"/>
        <end position="242"/>
    </location>
</feature>
<keyword evidence="4" id="KW-1185">Reference proteome</keyword>
<dbReference type="PANTHER" id="PTHR38033:SF1">
    <property type="entry name" value="DOTU FAMILY TYPE IV_VI SECRETION SYSTEM PROTEIN"/>
    <property type="match status" value="1"/>
</dbReference>
<dbReference type="OrthoDB" id="345640at2"/>
<evidence type="ECO:0000313" key="4">
    <source>
        <dbReference type="Proteomes" id="UP000254968"/>
    </source>
</evidence>
<dbReference type="InterPro" id="IPR038522">
    <property type="entry name" value="T4/T6SS_DotU_sf"/>
</dbReference>
<accession>A0A378HZI3</accession>
<evidence type="ECO:0000259" key="2">
    <source>
        <dbReference type="Pfam" id="PF09850"/>
    </source>
</evidence>
<dbReference type="NCBIfam" id="TIGR03349">
    <property type="entry name" value="IV_VI_DotU"/>
    <property type="match status" value="1"/>
</dbReference>
<name>A0A378HZI3_9GAMM</name>
<evidence type="ECO:0000313" key="3">
    <source>
        <dbReference type="EMBL" id="STX28162.1"/>
    </source>
</evidence>
<feature type="domain" description="Type IV / VI secretion system DotU" evidence="2">
    <location>
        <begin position="40"/>
        <end position="236"/>
    </location>
</feature>
<dbReference type="InterPro" id="IPR017732">
    <property type="entry name" value="T4/T6SS_DotU"/>
</dbReference>
<keyword evidence="1" id="KW-1133">Transmembrane helix</keyword>
<evidence type="ECO:0000256" key="1">
    <source>
        <dbReference type="SAM" id="Phobius"/>
    </source>
</evidence>
<dbReference type="PANTHER" id="PTHR38033">
    <property type="entry name" value="MEMBRANE PROTEIN-RELATED"/>
    <property type="match status" value="1"/>
</dbReference>
<organism evidence="3 4">
    <name type="scientific">Legionella beliardensis</name>
    <dbReference type="NCBI Taxonomy" id="91822"/>
    <lineage>
        <taxon>Bacteria</taxon>
        <taxon>Pseudomonadati</taxon>
        <taxon>Pseudomonadota</taxon>
        <taxon>Gammaproteobacteria</taxon>
        <taxon>Legionellales</taxon>
        <taxon>Legionellaceae</taxon>
        <taxon>Legionella</taxon>
    </lineage>
</organism>
<dbReference type="RefSeq" id="WP_115301929.1">
    <property type="nucleotide sequence ID" value="NZ_CAAAHO010000008.1"/>
</dbReference>
<protein>
    <submittedName>
        <fullName evidence="3">IcmH (DotU)</fullName>
    </submittedName>
</protein>
<keyword evidence="1" id="KW-0812">Transmembrane</keyword>
<dbReference type="EMBL" id="UGNV01000001">
    <property type="protein sequence ID" value="STX28162.1"/>
    <property type="molecule type" value="Genomic_DNA"/>
</dbReference>